<name>A0A9P7R4K9_9PEZI</name>
<gene>
    <name evidence="1" type="ORF">JMJ77_014257</name>
</gene>
<feature type="non-terminal residue" evidence="1">
    <location>
        <position position="40"/>
    </location>
</feature>
<comment type="caution">
    <text evidence="1">The sequence shown here is derived from an EMBL/GenBank/DDBJ whole genome shotgun (WGS) entry which is preliminary data.</text>
</comment>
<evidence type="ECO:0000313" key="1">
    <source>
        <dbReference type="EMBL" id="KAG7048620.1"/>
    </source>
</evidence>
<keyword evidence="2" id="KW-1185">Reference proteome</keyword>
<dbReference type="AlphaFoldDB" id="A0A9P7R4K9"/>
<protein>
    <submittedName>
        <fullName evidence="1">Uncharacterized protein</fullName>
    </submittedName>
</protein>
<sequence>MLLIRLISNIQIRMLVREVSAGKGSGVWFTLSFEDYCGYI</sequence>
<dbReference type="Proteomes" id="UP000699042">
    <property type="component" value="Unassembled WGS sequence"/>
</dbReference>
<organism evidence="1 2">
    <name type="scientific">Colletotrichum scovillei</name>
    <dbReference type="NCBI Taxonomy" id="1209932"/>
    <lineage>
        <taxon>Eukaryota</taxon>
        <taxon>Fungi</taxon>
        <taxon>Dikarya</taxon>
        <taxon>Ascomycota</taxon>
        <taxon>Pezizomycotina</taxon>
        <taxon>Sordariomycetes</taxon>
        <taxon>Hypocreomycetidae</taxon>
        <taxon>Glomerellales</taxon>
        <taxon>Glomerellaceae</taxon>
        <taxon>Colletotrichum</taxon>
        <taxon>Colletotrichum acutatum species complex</taxon>
    </lineage>
</organism>
<accession>A0A9P7R4K9</accession>
<proteinExistence type="predicted"/>
<reference evidence="1" key="1">
    <citation type="submission" date="2021-05" db="EMBL/GenBank/DDBJ databases">
        <title>Comparative genomics of three Colletotrichum scovillei strains and genetic complementation revealed genes involved fungal growth and virulence on chili pepper.</title>
        <authorList>
            <person name="Hsieh D.-K."/>
            <person name="Chuang S.-C."/>
            <person name="Chen C.-Y."/>
            <person name="Chao Y.-T."/>
            <person name="Lu M.-Y.J."/>
            <person name="Lee M.-H."/>
            <person name="Shih M.-C."/>
        </authorList>
    </citation>
    <scope>NUCLEOTIDE SEQUENCE</scope>
    <source>
        <strain evidence="1">Coll-153</strain>
    </source>
</reference>
<dbReference type="EMBL" id="JAESDN010000006">
    <property type="protein sequence ID" value="KAG7048620.1"/>
    <property type="molecule type" value="Genomic_DNA"/>
</dbReference>
<evidence type="ECO:0000313" key="2">
    <source>
        <dbReference type="Proteomes" id="UP000699042"/>
    </source>
</evidence>